<keyword evidence="5" id="KW-1185">Reference proteome</keyword>
<dbReference type="OrthoDB" id="1098367at2"/>
<proteinExistence type="predicted"/>
<accession>A0A4Q5HK98</accession>
<dbReference type="RefSeq" id="WP_117691568.1">
    <property type="nucleotide sequence ID" value="NZ_JAQDGM010000008.1"/>
</dbReference>
<feature type="region of interest" description="Disordered" evidence="2">
    <location>
        <begin position="194"/>
        <end position="218"/>
    </location>
</feature>
<feature type="signal peptide" evidence="3">
    <location>
        <begin position="1"/>
        <end position="22"/>
    </location>
</feature>
<comment type="caution">
    <text evidence="4">The sequence shown here is derived from an EMBL/GenBank/DDBJ whole genome shotgun (WGS) entry which is preliminary data.</text>
</comment>
<feature type="compositionally biased region" description="Low complexity" evidence="2">
    <location>
        <begin position="194"/>
        <end position="204"/>
    </location>
</feature>
<dbReference type="InterPro" id="IPR036709">
    <property type="entry name" value="Autotransporte_beta_dom_sf"/>
</dbReference>
<sequence>MKHLQRHLLVLFLALLPGVASFAGEAADNLYIFRFVQGKDAFYALWRDNGAQLEALLTLLRAHREAILSGSIPVRVDGYCTGQAPDEENRRMAAVRSNRVKSELIGRAGVTEACFVTANHAVEYAEGVRNVVTVTLCIPADINETKEDLPDAADTDLKIVQQEQKAVQQEQKAVQQEQKAVQQEQKAVQQEQKAIQQAQKPARQAKSEAATLEQPTPTCRKEQSLSLRTNLLYDAFLLPTLGVEWRISHSIGLKLDGSFSWWGGNHGKVQKVWLVNPEVRWYLLRDRRFYAGVSGRYGEYNIYKYLPGKLLKGDTGYQGKLWNAGVMLGYQLSLSRSLSLDFNLGLGYTHSAYDSFGMTDGVRIHKQQDGTKNFWGPTQAGISLVWTIGNNK</sequence>
<feature type="chain" id="PRO_5043194561" evidence="3">
    <location>
        <begin position="23"/>
        <end position="392"/>
    </location>
</feature>
<keyword evidence="3" id="KW-0732">Signal</keyword>
<evidence type="ECO:0000313" key="5">
    <source>
        <dbReference type="Proteomes" id="UP000291191"/>
    </source>
</evidence>
<dbReference type="Pfam" id="PF12099">
    <property type="entry name" value="DUF3575"/>
    <property type="match status" value="1"/>
</dbReference>
<dbReference type="InterPro" id="IPR021958">
    <property type="entry name" value="DUF3575"/>
</dbReference>
<keyword evidence="1" id="KW-0175">Coiled coil</keyword>
<gene>
    <name evidence="4" type="ORF">EAJ06_03055</name>
</gene>
<dbReference type="EMBL" id="RCXO01000002">
    <property type="protein sequence ID" value="RYT82597.1"/>
    <property type="molecule type" value="Genomic_DNA"/>
</dbReference>
<organism evidence="4 5">
    <name type="scientific">Bacteroides intestinalis</name>
    <dbReference type="NCBI Taxonomy" id="329854"/>
    <lineage>
        <taxon>Bacteria</taxon>
        <taxon>Pseudomonadati</taxon>
        <taxon>Bacteroidota</taxon>
        <taxon>Bacteroidia</taxon>
        <taxon>Bacteroidales</taxon>
        <taxon>Bacteroidaceae</taxon>
        <taxon>Bacteroides</taxon>
    </lineage>
</organism>
<dbReference type="Gene3D" id="2.40.128.130">
    <property type="entry name" value="Autotransporter beta-domain"/>
    <property type="match status" value="1"/>
</dbReference>
<evidence type="ECO:0000256" key="1">
    <source>
        <dbReference type="SAM" id="Coils"/>
    </source>
</evidence>
<evidence type="ECO:0000256" key="2">
    <source>
        <dbReference type="SAM" id="MobiDB-lite"/>
    </source>
</evidence>
<name>A0A4Q5HK98_9BACE</name>
<evidence type="ECO:0000256" key="3">
    <source>
        <dbReference type="SAM" id="SignalP"/>
    </source>
</evidence>
<feature type="coiled-coil region" evidence="1">
    <location>
        <begin position="157"/>
        <end position="194"/>
    </location>
</feature>
<protein>
    <submittedName>
        <fullName evidence="4">DUF3575 domain-containing protein</fullName>
    </submittedName>
</protein>
<dbReference type="Proteomes" id="UP000291191">
    <property type="component" value="Unassembled WGS sequence"/>
</dbReference>
<dbReference type="AlphaFoldDB" id="A0A4Q5HK98"/>
<reference evidence="4 5" key="1">
    <citation type="journal article" date="2019" name="Science, e1252229">
        <title>Invertible promoters mediate bacterial phase variation, antibiotic resistance, and host adaptation in the gut.</title>
        <authorList>
            <person name="Jiang X."/>
            <person name="Hall A.B."/>
            <person name="Arthur T.D."/>
            <person name="Plichta D.R."/>
            <person name="Covington C.T."/>
            <person name="Poyet M."/>
            <person name="Crothers J."/>
            <person name="Moses P.L."/>
            <person name="Tolonen A.C."/>
            <person name="Vlamakis H."/>
            <person name="Alm E.J."/>
            <person name="Xavier R.J."/>
        </authorList>
    </citation>
    <scope>NUCLEOTIDE SEQUENCE [LARGE SCALE GENOMIC DNA]</scope>
    <source>
        <strain evidence="5">bf_0095</strain>
    </source>
</reference>
<evidence type="ECO:0000313" key="4">
    <source>
        <dbReference type="EMBL" id="RYT82597.1"/>
    </source>
</evidence>